<comment type="caution">
    <text evidence="1">The sequence shown here is derived from an EMBL/GenBank/DDBJ whole genome shotgun (WGS) entry which is preliminary data.</text>
</comment>
<dbReference type="RefSeq" id="WP_404633159.1">
    <property type="nucleotide sequence ID" value="NZ_JADIKM010000003.1"/>
</dbReference>
<dbReference type="PANTHER" id="PTHR46922:SF4">
    <property type="entry name" value="DHHA1 DOMAIN PROTEIN"/>
    <property type="match status" value="1"/>
</dbReference>
<dbReference type="PANTHER" id="PTHR46922">
    <property type="entry name" value="DHHA1 DOMAIN PROTEIN"/>
    <property type="match status" value="1"/>
</dbReference>
<evidence type="ECO:0000313" key="2">
    <source>
        <dbReference type="Proteomes" id="UP001620460"/>
    </source>
</evidence>
<dbReference type="InterPro" id="IPR038763">
    <property type="entry name" value="DHH_sf"/>
</dbReference>
<protein>
    <submittedName>
        <fullName evidence="1">Phosphohydrolase</fullName>
    </submittedName>
</protein>
<dbReference type="EMBL" id="JADIKM010000003">
    <property type="protein sequence ID" value="MFK2904543.1"/>
    <property type="molecule type" value="Genomic_DNA"/>
</dbReference>
<dbReference type="SUPFAM" id="SSF64182">
    <property type="entry name" value="DHH phosphoesterases"/>
    <property type="match status" value="1"/>
</dbReference>
<dbReference type="Proteomes" id="UP001620460">
    <property type="component" value="Unassembled WGS sequence"/>
</dbReference>
<evidence type="ECO:0000313" key="1">
    <source>
        <dbReference type="EMBL" id="MFK2904543.1"/>
    </source>
</evidence>
<sequence>MTSLQANLLRGVDPAQIVCIYHGNCADGFGAACVVRHALGERVTFHAGSYGATPPDVTGKHVVIVDFSYPRDVLLAMAEDAASVLVLDHHKTAAEALHALPASANITAVFDMNRSGVRLAWDTFFRGTRCPMLIRYIEDRDLWRFTLSGTREVQAALFSYPYEFDTWMGMLFPATPHAEERICCDLRLAGVAIERKHHKDVAELVAVCQRRLTIAGHDVPAASLPYTLTSDAGHLMAQGEPFAACYWDTADSRQFSLRSTDEGMDVAAIAQQYGGGGHRNAAGFRVPRDHELARA</sequence>
<reference evidence="1 2" key="1">
    <citation type="submission" date="2020-10" db="EMBL/GenBank/DDBJ databases">
        <title>Phylogeny of dyella-like bacteria.</title>
        <authorList>
            <person name="Fu J."/>
        </authorList>
    </citation>
    <scope>NUCLEOTIDE SEQUENCE [LARGE SCALE GENOMIC DNA]</scope>
    <source>
        <strain evidence="1 2">Gsoil3046</strain>
    </source>
</reference>
<gene>
    <name evidence="1" type="ORF">ISP17_11255</name>
</gene>
<organism evidence="1 2">
    <name type="scientific">Dyella ginsengisoli</name>
    <dbReference type="NCBI Taxonomy" id="363848"/>
    <lineage>
        <taxon>Bacteria</taxon>
        <taxon>Pseudomonadati</taxon>
        <taxon>Pseudomonadota</taxon>
        <taxon>Gammaproteobacteria</taxon>
        <taxon>Lysobacterales</taxon>
        <taxon>Rhodanobacteraceae</taxon>
        <taxon>Dyella</taxon>
    </lineage>
</organism>
<keyword evidence="2" id="KW-1185">Reference proteome</keyword>
<proteinExistence type="predicted"/>
<name>A0ABW8JTR7_9GAMM</name>
<accession>A0ABW8JTR7</accession>
<dbReference type="Gene3D" id="3.10.310.30">
    <property type="match status" value="1"/>
</dbReference>